<dbReference type="InterPro" id="IPR015421">
    <property type="entry name" value="PyrdxlP-dep_Trfase_major"/>
</dbReference>
<keyword evidence="5" id="KW-1185">Reference proteome</keyword>
<name>A0A327QXA3_9FLAO</name>
<dbReference type="GO" id="GO:0004125">
    <property type="term" value="F:L-seryl-tRNA(Sec) selenium transferase activity"/>
    <property type="evidence" value="ECO:0007669"/>
    <property type="project" value="TreeGrafter"/>
</dbReference>
<sequence length="543" mass="59075">MKRRDIIKQLGVVPIAGSLMASETMFGNVMSTAAPMVAKPFTAEQNIYESIGVDTIINCRGTFTILGGSTERPEVLEAMEAATGYFVQYDELAFAIGRRLAELTKANWGMVSAGCAAGMKHVTAACVTGGNPEKLIRIPNLEGFEKNEVIIPRSSRNVYDQAIRNIGVKLIMVDTPDELEKAINSRTAMIYIMTGRDNETGKPLSLEVISKIAKPKNIPILADAAAENLSIPCVHLERGATVVAYSGGKAMCGPQCAGLLLGDKNLLMAAWQASSPHHGPGRDNKVGKEEMLGMLAAVEAWTTRDHDKEWDTWLAWLEKISSKITKIKGISSEVQLPTSLDNRAPRLLLKWDPESLHITGEEIAEEVACNTPRIAIGGNTSDDGTTMISITPSQMRPGNAKVVANRLHEILSAKREPRSEDMVKANADLAGHWDVEMEFFTSKSSHKFFLEQEGNWIKGTHTSDYSMQEMAGMIEGDEVKLKSHFSVPGNSINYWFSGKVANGILSGSVFLGEYLTAKFTANRVTYQSGNKRISIPAGAPLAT</sequence>
<dbReference type="AlphaFoldDB" id="A0A327QXA3"/>
<reference evidence="4 5" key="1">
    <citation type="submission" date="2018-06" db="EMBL/GenBank/DDBJ databases">
        <title>Genomic Encyclopedia of Archaeal and Bacterial Type Strains, Phase II (KMG-II): from individual species to whole genera.</title>
        <authorList>
            <person name="Goeker M."/>
        </authorList>
    </citation>
    <scope>NUCLEOTIDE SEQUENCE [LARGE SCALE GENOMIC DNA]</scope>
    <source>
        <strain evidence="4 5">DSM 23522</strain>
    </source>
</reference>
<dbReference type="Gene3D" id="3.40.640.10">
    <property type="entry name" value="Type I PLP-dependent aspartate aminotransferase-like (Major domain)"/>
    <property type="match status" value="1"/>
</dbReference>
<dbReference type="PANTHER" id="PTHR32328:SF0">
    <property type="entry name" value="L-SERYL-TRNA(SEC) SELENIUM TRANSFERASE"/>
    <property type="match status" value="1"/>
</dbReference>
<gene>
    <name evidence="4" type="ORF">LV92_03469</name>
</gene>
<dbReference type="InterPro" id="IPR015424">
    <property type="entry name" value="PyrdxlP-dep_Trfase"/>
</dbReference>
<dbReference type="PANTHER" id="PTHR32328">
    <property type="entry name" value="L-SERYL-TRNA(SEC) SELENIUM TRANSFERASE"/>
    <property type="match status" value="1"/>
</dbReference>
<dbReference type="OrthoDB" id="9787096at2"/>
<evidence type="ECO:0000256" key="1">
    <source>
        <dbReference type="ARBA" id="ARBA00001933"/>
    </source>
</evidence>
<evidence type="ECO:0000313" key="4">
    <source>
        <dbReference type="EMBL" id="RAJ09249.1"/>
    </source>
</evidence>
<dbReference type="RefSeq" id="WP_111624809.1">
    <property type="nucleotide sequence ID" value="NZ_QLLN01000006.1"/>
</dbReference>
<dbReference type="Pfam" id="PF00266">
    <property type="entry name" value="Aminotran_5"/>
    <property type="match status" value="1"/>
</dbReference>
<comment type="cofactor">
    <cofactor evidence="1">
        <name>pyridoxal 5'-phosphate</name>
        <dbReference type="ChEBI" id="CHEBI:597326"/>
    </cofactor>
</comment>
<accession>A0A327QXA3</accession>
<dbReference type="InterPro" id="IPR000192">
    <property type="entry name" value="Aminotrans_V_dom"/>
</dbReference>
<organism evidence="4 5">
    <name type="scientific">Arenibacter echinorum</name>
    <dbReference type="NCBI Taxonomy" id="440515"/>
    <lineage>
        <taxon>Bacteria</taxon>
        <taxon>Pseudomonadati</taxon>
        <taxon>Bacteroidota</taxon>
        <taxon>Flavobacteriia</taxon>
        <taxon>Flavobacteriales</taxon>
        <taxon>Flavobacteriaceae</taxon>
        <taxon>Arenibacter</taxon>
    </lineage>
</organism>
<keyword evidence="2" id="KW-0663">Pyridoxal phosphate</keyword>
<evidence type="ECO:0000256" key="2">
    <source>
        <dbReference type="ARBA" id="ARBA00022898"/>
    </source>
</evidence>
<evidence type="ECO:0000313" key="5">
    <source>
        <dbReference type="Proteomes" id="UP000249696"/>
    </source>
</evidence>
<comment type="caution">
    <text evidence="4">The sequence shown here is derived from an EMBL/GenBank/DDBJ whole genome shotgun (WGS) entry which is preliminary data.</text>
</comment>
<protein>
    <submittedName>
        <fullName evidence="4">Putative pyridoxal phosphate-dependent enzyme</fullName>
    </submittedName>
</protein>
<dbReference type="Proteomes" id="UP000249696">
    <property type="component" value="Unassembled WGS sequence"/>
</dbReference>
<dbReference type="EMBL" id="QLLN01000006">
    <property type="protein sequence ID" value="RAJ09249.1"/>
    <property type="molecule type" value="Genomic_DNA"/>
</dbReference>
<proteinExistence type="predicted"/>
<evidence type="ECO:0000259" key="3">
    <source>
        <dbReference type="Pfam" id="PF00266"/>
    </source>
</evidence>
<dbReference type="SUPFAM" id="SSF53383">
    <property type="entry name" value="PLP-dependent transferases"/>
    <property type="match status" value="1"/>
</dbReference>
<feature type="domain" description="Aminotransferase class V" evidence="3">
    <location>
        <begin position="175"/>
        <end position="270"/>
    </location>
</feature>